<comment type="caution">
    <text evidence="4">The sequence shown here is derived from an EMBL/GenBank/DDBJ whole genome shotgun (WGS) entry which is preliminary data.</text>
</comment>
<accession>A0AAW9DY22</accession>
<reference evidence="4 5" key="1">
    <citation type="submission" date="2023-11" db="EMBL/GenBank/DDBJ databases">
        <title>MicrobeMod: A computational toolkit for identifying prokaryotic methylation and restriction-modification with nanopore sequencing.</title>
        <authorList>
            <person name="Crits-Christoph A."/>
            <person name="Kang S.C."/>
            <person name="Lee H."/>
            <person name="Ostrov N."/>
        </authorList>
    </citation>
    <scope>NUCLEOTIDE SEQUENCE [LARGE SCALE GENOMIC DNA]</scope>
    <source>
        <strain evidence="4 5">DSMZ 700</strain>
    </source>
</reference>
<dbReference type="AlphaFoldDB" id="A0AAW9DY22"/>
<dbReference type="EMBL" id="JAWXYB010000018">
    <property type="protein sequence ID" value="MDX5932892.1"/>
    <property type="molecule type" value="Genomic_DNA"/>
</dbReference>
<gene>
    <name evidence="4" type="ORF">SIL87_19240</name>
</gene>
<name>A0AAW9DY22_ACIAO</name>
<keyword evidence="1" id="KW-0812">Transmembrane</keyword>
<keyword evidence="1" id="KW-0472">Membrane</keyword>
<feature type="signal peptide" evidence="2">
    <location>
        <begin position="1"/>
        <end position="22"/>
    </location>
</feature>
<sequence length="182" mass="18863">MRKIFIALATFAGLAASVSAHAGAYTPATSVTYDTIGRQFTITDNGPDTVYVAPGQSFTLTGNWSIGTVDTSYCPDCIIQLYLAGVSPLAGQSNLYSSGIQNNNQASGTYALTLTAPTSLGTYYAGGTSTLDYQYDPVSGGANAAGLVNYQINVPEPGSLALLGTGLVLLGFAIRRRRNTGI</sequence>
<keyword evidence="5" id="KW-1185">Reference proteome</keyword>
<feature type="chain" id="PRO_5043532935" evidence="2">
    <location>
        <begin position="23"/>
        <end position="182"/>
    </location>
</feature>
<evidence type="ECO:0000256" key="2">
    <source>
        <dbReference type="SAM" id="SignalP"/>
    </source>
</evidence>
<dbReference type="NCBIfam" id="TIGR02595">
    <property type="entry name" value="PEP_CTERM"/>
    <property type="match status" value="1"/>
</dbReference>
<organism evidence="4 5">
    <name type="scientific">Acidiphilium acidophilum</name>
    <name type="common">Thiobacillus acidophilus</name>
    <dbReference type="NCBI Taxonomy" id="76588"/>
    <lineage>
        <taxon>Bacteria</taxon>
        <taxon>Pseudomonadati</taxon>
        <taxon>Pseudomonadota</taxon>
        <taxon>Alphaproteobacteria</taxon>
        <taxon>Acetobacterales</taxon>
        <taxon>Acidocellaceae</taxon>
        <taxon>Acidiphilium</taxon>
    </lineage>
</organism>
<feature type="domain" description="Ice-binding protein C-terminal" evidence="3">
    <location>
        <begin position="154"/>
        <end position="177"/>
    </location>
</feature>
<keyword evidence="1" id="KW-1133">Transmembrane helix</keyword>
<evidence type="ECO:0000259" key="3">
    <source>
        <dbReference type="Pfam" id="PF07589"/>
    </source>
</evidence>
<protein>
    <submittedName>
        <fullName evidence="4">PEP-CTERM sorting domain-containing protein</fullName>
    </submittedName>
</protein>
<dbReference type="Pfam" id="PF07589">
    <property type="entry name" value="PEP-CTERM"/>
    <property type="match status" value="1"/>
</dbReference>
<dbReference type="RefSeq" id="WP_319615744.1">
    <property type="nucleotide sequence ID" value="NZ_JAWXYB010000018.1"/>
</dbReference>
<dbReference type="InterPro" id="IPR013424">
    <property type="entry name" value="Ice-binding_C"/>
</dbReference>
<evidence type="ECO:0000313" key="5">
    <source>
        <dbReference type="Proteomes" id="UP001279553"/>
    </source>
</evidence>
<evidence type="ECO:0000256" key="1">
    <source>
        <dbReference type="SAM" id="Phobius"/>
    </source>
</evidence>
<keyword evidence="2" id="KW-0732">Signal</keyword>
<feature type="transmembrane region" description="Helical" evidence="1">
    <location>
        <begin position="157"/>
        <end position="174"/>
    </location>
</feature>
<dbReference type="Proteomes" id="UP001279553">
    <property type="component" value="Unassembled WGS sequence"/>
</dbReference>
<evidence type="ECO:0000313" key="4">
    <source>
        <dbReference type="EMBL" id="MDX5932892.1"/>
    </source>
</evidence>
<proteinExistence type="predicted"/>